<dbReference type="RefSeq" id="WP_202999694.1">
    <property type="nucleotide sequence ID" value="NZ_JADWYU010000087.1"/>
</dbReference>
<evidence type="ECO:0000313" key="6">
    <source>
        <dbReference type="EMBL" id="MBL7629789.1"/>
    </source>
</evidence>
<dbReference type="Gene3D" id="3.40.190.10">
    <property type="entry name" value="Periplasmic binding protein-like II"/>
    <property type="match status" value="2"/>
</dbReference>
<dbReference type="EMBL" id="JAEACQ010000237">
    <property type="protein sequence ID" value="MBL7629789.1"/>
    <property type="molecule type" value="Genomic_DNA"/>
</dbReference>
<dbReference type="PANTHER" id="PTHR30346:SF0">
    <property type="entry name" value="HCA OPERON TRANSCRIPTIONAL ACTIVATOR HCAR"/>
    <property type="match status" value="1"/>
</dbReference>
<dbReference type="SUPFAM" id="SSF53850">
    <property type="entry name" value="Periplasmic binding protein-like II"/>
    <property type="match status" value="1"/>
</dbReference>
<organism evidence="6 7">
    <name type="scientific">Frankia nepalensis</name>
    <dbReference type="NCBI Taxonomy" id="1836974"/>
    <lineage>
        <taxon>Bacteria</taxon>
        <taxon>Bacillati</taxon>
        <taxon>Actinomycetota</taxon>
        <taxon>Actinomycetes</taxon>
        <taxon>Frankiales</taxon>
        <taxon>Frankiaceae</taxon>
        <taxon>Frankia</taxon>
    </lineage>
</organism>
<accession>A0A937UNE6</accession>
<keyword evidence="7" id="KW-1185">Reference proteome</keyword>
<dbReference type="PRINTS" id="PR00039">
    <property type="entry name" value="HTHLYSR"/>
</dbReference>
<dbReference type="Proteomes" id="UP000604475">
    <property type="component" value="Unassembled WGS sequence"/>
</dbReference>
<reference evidence="6" key="1">
    <citation type="submission" date="2020-12" db="EMBL/GenBank/DDBJ databases">
        <title>Genomic characterization of non-nitrogen-fixing Frankia strains.</title>
        <authorList>
            <person name="Carlos-Shanley C."/>
            <person name="Guerra T."/>
            <person name="Hahn D."/>
        </authorList>
    </citation>
    <scope>NUCLEOTIDE SEQUENCE</scope>
    <source>
        <strain evidence="6">CN6</strain>
    </source>
</reference>
<keyword evidence="4" id="KW-0804">Transcription</keyword>
<dbReference type="GO" id="GO:0032993">
    <property type="term" value="C:protein-DNA complex"/>
    <property type="evidence" value="ECO:0007669"/>
    <property type="project" value="TreeGrafter"/>
</dbReference>
<dbReference type="SUPFAM" id="SSF46785">
    <property type="entry name" value="Winged helix' DNA-binding domain"/>
    <property type="match status" value="1"/>
</dbReference>
<feature type="domain" description="HTH lysR-type" evidence="5">
    <location>
        <begin position="1"/>
        <end position="60"/>
    </location>
</feature>
<proteinExistence type="inferred from homology"/>
<name>A0A937UNE6_9ACTN</name>
<evidence type="ECO:0000256" key="3">
    <source>
        <dbReference type="ARBA" id="ARBA00023125"/>
    </source>
</evidence>
<sequence>MDIHVRDLRYFVAVAEELHFTRAAEQLFVSQPALSKQIRLLERQLGVALFERDRRAVRLSDAGAVLLPHARRVLAAWNDADGALARHRAEVASSLVVGMSTSPGRGLLPALRSRFRSRRPTADFELRQVQWDDPTAGLADRSCDLAFLWLPLPSAQDFTSMVIAQESLLVAMPAAHPLAARPELRVADLVDQPFLALPEEAGDMRDFWLLTALRPTPPRIGTVVRSAEETYEALVGGSGIVLVAEGNAPLVERAGVVTRPLVDGPYSRLALVWRRDDRREIVTDFVGACQEVIAAAGGTGRSAPA</sequence>
<evidence type="ECO:0000256" key="2">
    <source>
        <dbReference type="ARBA" id="ARBA00023015"/>
    </source>
</evidence>
<evidence type="ECO:0000313" key="7">
    <source>
        <dbReference type="Proteomes" id="UP000604475"/>
    </source>
</evidence>
<keyword evidence="2" id="KW-0805">Transcription regulation</keyword>
<dbReference type="PANTHER" id="PTHR30346">
    <property type="entry name" value="TRANSCRIPTIONAL DUAL REGULATOR HCAR-RELATED"/>
    <property type="match status" value="1"/>
</dbReference>
<evidence type="ECO:0000256" key="1">
    <source>
        <dbReference type="ARBA" id="ARBA00009437"/>
    </source>
</evidence>
<evidence type="ECO:0000256" key="4">
    <source>
        <dbReference type="ARBA" id="ARBA00023163"/>
    </source>
</evidence>
<comment type="similarity">
    <text evidence="1">Belongs to the LysR transcriptional regulatory family.</text>
</comment>
<dbReference type="GO" id="GO:0003700">
    <property type="term" value="F:DNA-binding transcription factor activity"/>
    <property type="evidence" value="ECO:0007669"/>
    <property type="project" value="InterPro"/>
</dbReference>
<dbReference type="InterPro" id="IPR036388">
    <property type="entry name" value="WH-like_DNA-bd_sf"/>
</dbReference>
<dbReference type="InterPro" id="IPR005119">
    <property type="entry name" value="LysR_subst-bd"/>
</dbReference>
<dbReference type="Gene3D" id="1.10.10.10">
    <property type="entry name" value="Winged helix-like DNA-binding domain superfamily/Winged helix DNA-binding domain"/>
    <property type="match status" value="1"/>
</dbReference>
<dbReference type="PROSITE" id="PS50931">
    <property type="entry name" value="HTH_LYSR"/>
    <property type="match status" value="1"/>
</dbReference>
<dbReference type="Pfam" id="PF03466">
    <property type="entry name" value="LysR_substrate"/>
    <property type="match status" value="1"/>
</dbReference>
<dbReference type="FunFam" id="1.10.10.10:FF:000001">
    <property type="entry name" value="LysR family transcriptional regulator"/>
    <property type="match status" value="1"/>
</dbReference>
<protein>
    <submittedName>
        <fullName evidence="6">LysR family transcriptional regulator</fullName>
    </submittedName>
</protein>
<dbReference type="CDD" id="cd08414">
    <property type="entry name" value="PBP2_LTTR_aromatics_like"/>
    <property type="match status" value="1"/>
</dbReference>
<dbReference type="InterPro" id="IPR036390">
    <property type="entry name" value="WH_DNA-bd_sf"/>
</dbReference>
<dbReference type="Pfam" id="PF00126">
    <property type="entry name" value="HTH_1"/>
    <property type="match status" value="1"/>
</dbReference>
<gene>
    <name evidence="6" type="ORF">I7412_21980</name>
</gene>
<comment type="caution">
    <text evidence="6">The sequence shown here is derived from an EMBL/GenBank/DDBJ whole genome shotgun (WGS) entry which is preliminary data.</text>
</comment>
<keyword evidence="3" id="KW-0238">DNA-binding</keyword>
<dbReference type="InterPro" id="IPR000847">
    <property type="entry name" value="LysR_HTH_N"/>
</dbReference>
<evidence type="ECO:0000259" key="5">
    <source>
        <dbReference type="PROSITE" id="PS50931"/>
    </source>
</evidence>
<dbReference type="GO" id="GO:0003677">
    <property type="term" value="F:DNA binding"/>
    <property type="evidence" value="ECO:0007669"/>
    <property type="project" value="UniProtKB-KW"/>
</dbReference>
<dbReference type="AlphaFoldDB" id="A0A937UNE6"/>